<dbReference type="PROSITE" id="PS00122">
    <property type="entry name" value="CARBOXYLESTERASE_B_1"/>
    <property type="match status" value="1"/>
</dbReference>
<evidence type="ECO:0000313" key="6">
    <source>
        <dbReference type="EMBL" id="VDD92896.1"/>
    </source>
</evidence>
<dbReference type="PANTHER" id="PTHR44590">
    <property type="entry name" value="CARBOXYLIC ESTER HYDROLASE-RELATED"/>
    <property type="match status" value="1"/>
</dbReference>
<dbReference type="OrthoDB" id="6846267at2759"/>
<dbReference type="Gene3D" id="3.40.50.1820">
    <property type="entry name" value="alpha/beta hydrolase"/>
    <property type="match status" value="1"/>
</dbReference>
<keyword evidence="3 4" id="KW-0378">Hydrolase</keyword>
<keyword evidence="4" id="KW-0732">Signal</keyword>
<dbReference type="Pfam" id="PF00135">
    <property type="entry name" value="COesterase"/>
    <property type="match status" value="1"/>
</dbReference>
<evidence type="ECO:0000256" key="4">
    <source>
        <dbReference type="RuleBase" id="RU361235"/>
    </source>
</evidence>
<reference evidence="6 7" key="2">
    <citation type="submission" date="2018-10" db="EMBL/GenBank/DDBJ databases">
        <authorList>
            <consortium name="Pathogen Informatics"/>
        </authorList>
    </citation>
    <scope>NUCLEOTIDE SEQUENCE [LARGE SCALE GENOMIC DNA]</scope>
</reference>
<feature type="signal peptide" evidence="4">
    <location>
        <begin position="1"/>
        <end position="19"/>
    </location>
</feature>
<proteinExistence type="inferred from homology"/>
<evidence type="ECO:0000256" key="1">
    <source>
        <dbReference type="ARBA" id="ARBA00005964"/>
    </source>
</evidence>
<dbReference type="PROSITE" id="PS00941">
    <property type="entry name" value="CARBOXYLESTERASE_B_2"/>
    <property type="match status" value="1"/>
</dbReference>
<evidence type="ECO:0000256" key="2">
    <source>
        <dbReference type="ARBA" id="ARBA00022487"/>
    </source>
</evidence>
<dbReference type="InterPro" id="IPR029058">
    <property type="entry name" value="AB_hydrolase_fold"/>
</dbReference>
<organism evidence="8">
    <name type="scientific">Enterobius vermicularis</name>
    <name type="common">Human pinworm</name>
    <dbReference type="NCBI Taxonomy" id="51028"/>
    <lineage>
        <taxon>Eukaryota</taxon>
        <taxon>Metazoa</taxon>
        <taxon>Ecdysozoa</taxon>
        <taxon>Nematoda</taxon>
        <taxon>Chromadorea</taxon>
        <taxon>Rhabditida</taxon>
        <taxon>Spirurina</taxon>
        <taxon>Oxyuridomorpha</taxon>
        <taxon>Oxyuroidea</taxon>
        <taxon>Oxyuridae</taxon>
        <taxon>Enterobius</taxon>
    </lineage>
</organism>
<keyword evidence="7" id="KW-1185">Reference proteome</keyword>
<protein>
    <recommendedName>
        <fullName evidence="4">Carboxylic ester hydrolase</fullName>
        <ecNumber evidence="4">3.1.1.-</ecNumber>
    </recommendedName>
</protein>
<dbReference type="PANTHER" id="PTHR44590:SF3">
    <property type="entry name" value="CARBOXYLESTERASE TYPE B DOMAIN-CONTAINING PROTEIN"/>
    <property type="match status" value="1"/>
</dbReference>
<reference evidence="8" key="1">
    <citation type="submission" date="2017-02" db="UniProtKB">
        <authorList>
            <consortium name="WormBaseParasite"/>
        </authorList>
    </citation>
    <scope>IDENTIFICATION</scope>
</reference>
<evidence type="ECO:0000259" key="5">
    <source>
        <dbReference type="Pfam" id="PF00135"/>
    </source>
</evidence>
<dbReference type="WBParaSite" id="EVEC_0000816301-mRNA-1">
    <property type="protein sequence ID" value="EVEC_0000816301-mRNA-1"/>
    <property type="gene ID" value="EVEC_0000816301"/>
</dbReference>
<dbReference type="InterPro" id="IPR002018">
    <property type="entry name" value="CarbesteraseB"/>
</dbReference>
<dbReference type="Proteomes" id="UP000274131">
    <property type="component" value="Unassembled WGS sequence"/>
</dbReference>
<feature type="domain" description="Carboxylesterase type B" evidence="5">
    <location>
        <begin position="21"/>
        <end position="543"/>
    </location>
</feature>
<feature type="chain" id="PRO_5043073188" description="Carboxylic ester hydrolase" evidence="4">
    <location>
        <begin position="20"/>
        <end position="568"/>
    </location>
</feature>
<accession>A0A0N4VC77</accession>
<gene>
    <name evidence="6" type="ORF">EVEC_LOCUS7647</name>
</gene>
<dbReference type="AlphaFoldDB" id="A0A0N4VC77"/>
<dbReference type="SUPFAM" id="SSF53474">
    <property type="entry name" value="alpha/beta-Hydrolases"/>
    <property type="match status" value="1"/>
</dbReference>
<evidence type="ECO:0000313" key="7">
    <source>
        <dbReference type="Proteomes" id="UP000274131"/>
    </source>
</evidence>
<dbReference type="InterPro" id="IPR019826">
    <property type="entry name" value="Carboxylesterase_B_AS"/>
</dbReference>
<dbReference type="EC" id="3.1.1.-" evidence="4"/>
<evidence type="ECO:0000313" key="8">
    <source>
        <dbReference type="WBParaSite" id="EVEC_0000816301-mRNA-1"/>
    </source>
</evidence>
<dbReference type="InterPro" id="IPR019819">
    <property type="entry name" value="Carboxylesterase_B_CS"/>
</dbReference>
<keyword evidence="2" id="KW-0719">Serine esterase</keyword>
<dbReference type="GO" id="GO:0052689">
    <property type="term" value="F:carboxylic ester hydrolase activity"/>
    <property type="evidence" value="ECO:0007669"/>
    <property type="project" value="UniProtKB-KW"/>
</dbReference>
<sequence>MQKRCISCLLLLSCCLISAEELVVTTKYGLVRGFPIQTTEGHRANIFLGIPYASPPVGERRFEKPVELNKWDDVLNATEFAPRCIPHDRSAAEEPYSEDCLYLNIIAPANQSEDGEKKAVMIWIHGGAYCIGSSKLYGYTGITNNFASRDIIVVTIQYRLGPYGFLSDGSSNFPGNYGLWDQQAAIKFVKENIAAFGGNPERITLFGSSAGGASVSAHTLSPHSRDLFFASIEISGSILAPWACGEEVVDDTKHLATALMCPTTGTEGLKNCLRTKTPDQIFEAITKTGTSRYGFNIAKYQPRFDGDFFPQDFESLAETAPKKPTIIGLVEKEAAFFTIEGNLPSIHQLYINSADYETYGENDVVDFIKKFAAPESVFEHKSRLVQKKLEKFYLASNASETRDYKFFLERYTQLASDAMFNIPCILMKQLLVRNDWPVWFYFNVHYNPTSYKRDIPIKGATHLDEYPYLFDITPYKHFDLDDDDRKVQKALLDTFTSLAKFGNPSTEDYHWERITADNPFRQFRFSPHPGMRDTFLENSIKFWENISSEGFDIIKRRCNSCDLTKEEL</sequence>
<dbReference type="EMBL" id="UXUI01009025">
    <property type="protein sequence ID" value="VDD92896.1"/>
    <property type="molecule type" value="Genomic_DNA"/>
</dbReference>
<comment type="similarity">
    <text evidence="1 4">Belongs to the type-B carboxylesterase/lipase family.</text>
</comment>
<dbReference type="ESTHER" id="entve-a0a0n4vc77">
    <property type="family name" value="Carb_B_Nematoda"/>
</dbReference>
<dbReference type="STRING" id="51028.A0A0N4VC77"/>
<evidence type="ECO:0000256" key="3">
    <source>
        <dbReference type="ARBA" id="ARBA00022801"/>
    </source>
</evidence>
<name>A0A0N4VC77_ENTVE</name>